<reference evidence="6" key="1">
    <citation type="submission" date="2019-06" db="EMBL/GenBank/DDBJ databases">
        <title>Alistipes onderdonkii subsp. vulgaris subsp. nov., Alistipes dispar sp. nov. and Alistipes communis sp. nov., isolated from human faeces, and creation of Alistipes onderdonkii subsp. onderdonkii subsp. nov.</title>
        <authorList>
            <person name="Sakamoto M."/>
            <person name="Ikeyama N."/>
            <person name="Ogata Y."/>
            <person name="Suda W."/>
            <person name="Iino T."/>
            <person name="Hattori M."/>
            <person name="Ohkuma M."/>
        </authorList>
    </citation>
    <scope>NUCLEOTIDE SEQUENCE [LARGE SCALE GENOMIC DNA]</scope>
    <source>
        <strain evidence="6">5CPEGH6</strain>
    </source>
</reference>
<evidence type="ECO:0000313" key="6">
    <source>
        <dbReference type="Proteomes" id="UP000319374"/>
    </source>
</evidence>
<sequence>MKRVIFAAFVLAALPRLAAAQVEKQVEVTKAYVPRVEGASKLPVEPDMTDTTRLRPEIDYSITPLSLRTSLTTRPIRPATVTYWEFNRPLPFYLKAGAGYPLNSVLDFYATTQNPSTGYLMGYVNHEGRYADIRNVFGVENNSVRMTNRAGVAAGKYLGRHVIEGELSYDNRMYHRYGAFVSPDAESLFVPGAAVDFGDANLDLRIGDDFQDLSRTNFEVAFRGGMFFDHSEWPEAYGENARQLTLEGHGRIARAFGRSSLSATLGYEYLRGQRSASGYDQGLLHAALRYGFAGGVVRLEVGADFYRDRMEEAADPEPVVTTGNYLIPFAHFNFNLGTPGLKPFLEVDGGVSDNSLRSLMRKNPYAAPQWLDKSSVDYCGRFGLGGSLWRNRFGYRLYAGVTIHDNRLYWAAYRELSDDGAGGTGEAFPAVFLPLTGRQTVTSFNGEVEYRPLSVLTFDLGVHGYLYNDEEDWNNGAPSFAGNVGVRYEGRKVGFGVEARMQSERRWMLLTSGPASGTDAGPVSVSSFEAPFGVDLRVDFDWKVSGRVAIFAEGRNLLDRELYEYPWFPELGARFTVGVKANF</sequence>
<evidence type="ECO:0000256" key="1">
    <source>
        <dbReference type="ARBA" id="ARBA00004442"/>
    </source>
</evidence>
<dbReference type="GO" id="GO:0009279">
    <property type="term" value="C:cell outer membrane"/>
    <property type="evidence" value="ECO:0007669"/>
    <property type="project" value="UniProtKB-SubCell"/>
</dbReference>
<accession>A0A4Y1WZF7</accession>
<evidence type="ECO:0008006" key="7">
    <source>
        <dbReference type="Google" id="ProtNLM"/>
    </source>
</evidence>
<keyword evidence="3" id="KW-0998">Cell outer membrane</keyword>
<evidence type="ECO:0000313" key="5">
    <source>
        <dbReference type="EMBL" id="BBL05626.1"/>
    </source>
</evidence>
<proteinExistence type="predicted"/>
<keyword evidence="4" id="KW-0732">Signal</keyword>
<dbReference type="GeneID" id="98672237"/>
<evidence type="ECO:0000256" key="4">
    <source>
        <dbReference type="SAM" id="SignalP"/>
    </source>
</evidence>
<keyword evidence="6" id="KW-1185">Reference proteome</keyword>
<dbReference type="OrthoDB" id="1000192at2"/>
<dbReference type="AlphaFoldDB" id="A0A4Y1WZF7"/>
<dbReference type="RefSeq" id="WP_141427528.1">
    <property type="nucleotide sequence ID" value="NZ_AP019736.1"/>
</dbReference>
<feature type="chain" id="PRO_5021373434" description="TonB-dependent receptor" evidence="4">
    <location>
        <begin position="19"/>
        <end position="583"/>
    </location>
</feature>
<protein>
    <recommendedName>
        <fullName evidence="7">TonB-dependent receptor</fullName>
    </recommendedName>
</protein>
<comment type="subcellular location">
    <subcellularLocation>
        <location evidence="1">Cell outer membrane</location>
    </subcellularLocation>
</comment>
<dbReference type="InterPro" id="IPR036942">
    <property type="entry name" value="Beta-barrel_TonB_sf"/>
</dbReference>
<organism evidence="5 6">
    <name type="scientific">Alistipes dispar</name>
    <dbReference type="NCBI Taxonomy" id="2585119"/>
    <lineage>
        <taxon>Bacteria</taxon>
        <taxon>Pseudomonadati</taxon>
        <taxon>Bacteroidota</taxon>
        <taxon>Bacteroidia</taxon>
        <taxon>Bacteroidales</taxon>
        <taxon>Rikenellaceae</taxon>
        <taxon>Alistipes</taxon>
    </lineage>
</organism>
<gene>
    <name evidence="5" type="ORF">A5CPEGH6_02640</name>
</gene>
<dbReference type="Proteomes" id="UP000319374">
    <property type="component" value="Chromosome"/>
</dbReference>
<dbReference type="Gene3D" id="2.40.170.20">
    <property type="entry name" value="TonB-dependent receptor, beta-barrel domain"/>
    <property type="match status" value="1"/>
</dbReference>
<name>A0A4Y1WZF7_9BACT</name>
<evidence type="ECO:0000256" key="3">
    <source>
        <dbReference type="ARBA" id="ARBA00023237"/>
    </source>
</evidence>
<dbReference type="SUPFAM" id="SSF56935">
    <property type="entry name" value="Porins"/>
    <property type="match status" value="1"/>
</dbReference>
<evidence type="ECO:0000256" key="2">
    <source>
        <dbReference type="ARBA" id="ARBA00023136"/>
    </source>
</evidence>
<dbReference type="EMBL" id="AP019736">
    <property type="protein sequence ID" value="BBL05626.1"/>
    <property type="molecule type" value="Genomic_DNA"/>
</dbReference>
<dbReference type="KEGG" id="ada:A5CPEGH6_02640"/>
<feature type="signal peptide" evidence="4">
    <location>
        <begin position="1"/>
        <end position="18"/>
    </location>
</feature>
<keyword evidence="2" id="KW-0472">Membrane</keyword>